<proteinExistence type="predicted"/>
<evidence type="ECO:0000313" key="3">
    <source>
        <dbReference type="EnsemblMetazoa" id="CJA08623.1"/>
    </source>
</evidence>
<evidence type="ECO:0000313" key="4">
    <source>
        <dbReference type="Proteomes" id="UP000005237"/>
    </source>
</evidence>
<sequence length="264" mass="29024">MTKNNDSSKSTRKSQQRSRSVSTSRSKTSKSASSPSAVQKNVKASRAPLTIYAPSQKPEEPDLQYSWPREFNTGLHLSAIAVLVLAIIYNMLFNNRPNGCSIINALMSLPTIYAFVTVVHFFIAMQSMEVIGLSEKSNDFSHLIIVESIEKRKRDVHKMVSLLMADVVEGDGDMDVNLMVKDETGQPMKLSGAGVEAGVKRTVQMKVGADDVELVSSNTAAASIAIPKKKVEPAPKVPLVKVVFDSIYNRCQKQENLLSPRRVL</sequence>
<dbReference type="AlphaFoldDB" id="A0A8R1DQA9"/>
<keyword evidence="2" id="KW-0812">Transmembrane</keyword>
<accession>A0A8R1DQA9</accession>
<evidence type="ECO:0000256" key="2">
    <source>
        <dbReference type="SAM" id="Phobius"/>
    </source>
</evidence>
<reference evidence="4" key="1">
    <citation type="submission" date="2010-08" db="EMBL/GenBank/DDBJ databases">
        <authorList>
            <consortium name="Caenorhabditis japonica Sequencing Consortium"/>
            <person name="Wilson R.K."/>
        </authorList>
    </citation>
    <scope>NUCLEOTIDE SEQUENCE [LARGE SCALE GENOMIC DNA]</scope>
    <source>
        <strain evidence="4">DF5081</strain>
    </source>
</reference>
<feature type="compositionally biased region" description="Low complexity" evidence="1">
    <location>
        <begin position="17"/>
        <end position="40"/>
    </location>
</feature>
<feature type="transmembrane region" description="Helical" evidence="2">
    <location>
        <begin position="105"/>
        <end position="125"/>
    </location>
</feature>
<reference evidence="3" key="2">
    <citation type="submission" date="2022-06" db="UniProtKB">
        <authorList>
            <consortium name="EnsemblMetazoa"/>
        </authorList>
    </citation>
    <scope>IDENTIFICATION</scope>
    <source>
        <strain evidence="3">DF5081</strain>
    </source>
</reference>
<keyword evidence="4" id="KW-1185">Reference proteome</keyword>
<feature type="transmembrane region" description="Helical" evidence="2">
    <location>
        <begin position="75"/>
        <end position="93"/>
    </location>
</feature>
<feature type="region of interest" description="Disordered" evidence="1">
    <location>
        <begin position="1"/>
        <end position="59"/>
    </location>
</feature>
<name>A0A8R1DQA9_CAEJA</name>
<keyword evidence="2" id="KW-0472">Membrane</keyword>
<keyword evidence="2" id="KW-1133">Transmembrane helix</keyword>
<evidence type="ECO:0000256" key="1">
    <source>
        <dbReference type="SAM" id="MobiDB-lite"/>
    </source>
</evidence>
<dbReference type="Proteomes" id="UP000005237">
    <property type="component" value="Unassembled WGS sequence"/>
</dbReference>
<protein>
    <submittedName>
        <fullName evidence="3">Uncharacterized protein</fullName>
    </submittedName>
</protein>
<dbReference type="EnsemblMetazoa" id="CJA08623.1">
    <property type="protein sequence ID" value="CJA08623.1"/>
    <property type="gene ID" value="WBGene00127827"/>
</dbReference>
<organism evidence="3 4">
    <name type="scientific">Caenorhabditis japonica</name>
    <dbReference type="NCBI Taxonomy" id="281687"/>
    <lineage>
        <taxon>Eukaryota</taxon>
        <taxon>Metazoa</taxon>
        <taxon>Ecdysozoa</taxon>
        <taxon>Nematoda</taxon>
        <taxon>Chromadorea</taxon>
        <taxon>Rhabditida</taxon>
        <taxon>Rhabditina</taxon>
        <taxon>Rhabditomorpha</taxon>
        <taxon>Rhabditoidea</taxon>
        <taxon>Rhabditidae</taxon>
        <taxon>Peloderinae</taxon>
        <taxon>Caenorhabditis</taxon>
    </lineage>
</organism>